<dbReference type="InterPro" id="IPR017900">
    <property type="entry name" value="4Fe4S_Fe_S_CS"/>
</dbReference>
<evidence type="ECO:0000256" key="3">
    <source>
        <dbReference type="ARBA" id="ARBA00023014"/>
    </source>
</evidence>
<evidence type="ECO:0000313" key="6">
    <source>
        <dbReference type="Proteomes" id="UP001519342"/>
    </source>
</evidence>
<dbReference type="PROSITE" id="PS00198">
    <property type="entry name" value="4FE4S_FER_1"/>
    <property type="match status" value="1"/>
</dbReference>
<evidence type="ECO:0000259" key="4">
    <source>
        <dbReference type="PROSITE" id="PS51379"/>
    </source>
</evidence>
<comment type="caution">
    <text evidence="5">The sequence shown here is derived from an EMBL/GenBank/DDBJ whole genome shotgun (WGS) entry which is preliminary data.</text>
</comment>
<accession>A0ABS4GED6</accession>
<dbReference type="InterPro" id="IPR017896">
    <property type="entry name" value="4Fe4S_Fe-S-bd"/>
</dbReference>
<dbReference type="Proteomes" id="UP001519342">
    <property type="component" value="Unassembled WGS sequence"/>
</dbReference>
<organism evidence="5 6">
    <name type="scientific">Sedimentibacter acidaminivorans</name>
    <dbReference type="NCBI Taxonomy" id="913099"/>
    <lineage>
        <taxon>Bacteria</taxon>
        <taxon>Bacillati</taxon>
        <taxon>Bacillota</taxon>
        <taxon>Tissierellia</taxon>
        <taxon>Sedimentibacter</taxon>
    </lineage>
</organism>
<keyword evidence="6" id="KW-1185">Reference proteome</keyword>
<evidence type="ECO:0000256" key="1">
    <source>
        <dbReference type="ARBA" id="ARBA00022723"/>
    </source>
</evidence>
<keyword evidence="3" id="KW-0411">Iron-sulfur</keyword>
<dbReference type="Gene3D" id="3.30.70.20">
    <property type="match status" value="1"/>
</dbReference>
<reference evidence="5 6" key="1">
    <citation type="submission" date="2021-03" db="EMBL/GenBank/DDBJ databases">
        <title>Genomic Encyclopedia of Type Strains, Phase IV (KMG-IV): sequencing the most valuable type-strain genomes for metagenomic binning, comparative biology and taxonomic classification.</title>
        <authorList>
            <person name="Goeker M."/>
        </authorList>
    </citation>
    <scope>NUCLEOTIDE SEQUENCE [LARGE SCALE GENOMIC DNA]</scope>
    <source>
        <strain evidence="5 6">DSM 24004</strain>
    </source>
</reference>
<keyword evidence="1" id="KW-0479">Metal-binding</keyword>
<gene>
    <name evidence="5" type="ORF">J2Z76_001908</name>
</gene>
<name>A0ABS4GED6_9FIRM</name>
<dbReference type="PANTHER" id="PTHR43122">
    <property type="entry name" value="FERREDOXIN SUBUNIT OF PYRUVATE:FLAVODOXIN OXIDOREDUCTASE-RELATED"/>
    <property type="match status" value="1"/>
</dbReference>
<dbReference type="PANTHER" id="PTHR43122:SF1">
    <property type="entry name" value="IRON-SULFUR-BINDING PROTEIN"/>
    <property type="match status" value="1"/>
</dbReference>
<evidence type="ECO:0000256" key="2">
    <source>
        <dbReference type="ARBA" id="ARBA00023004"/>
    </source>
</evidence>
<feature type="domain" description="4Fe-4S ferredoxin-type" evidence="4">
    <location>
        <begin position="111"/>
        <end position="140"/>
    </location>
</feature>
<dbReference type="SUPFAM" id="SSF54862">
    <property type="entry name" value="4Fe-4S ferredoxins"/>
    <property type="match status" value="1"/>
</dbReference>
<dbReference type="PROSITE" id="PS51379">
    <property type="entry name" value="4FE4S_FER_2"/>
    <property type="match status" value="2"/>
</dbReference>
<sequence>MVELRDIVEKNGFIVFAASAFIGEHSYTDKVATNRPDTKDLQKAKEFGVKAEEKISFSQDLLNANKLFIKGNFPYKERKLGVKCAPETNINCTNCGICADNCPMEAISFNNYRDIDAEKCINCCSCIQKCPSSAKSFVHEHIIKG</sequence>
<protein>
    <submittedName>
        <fullName evidence="5">Ferredoxin</fullName>
    </submittedName>
</protein>
<dbReference type="RefSeq" id="WP_209511782.1">
    <property type="nucleotide sequence ID" value="NZ_JAGGKS010000005.1"/>
</dbReference>
<dbReference type="Pfam" id="PF13237">
    <property type="entry name" value="Fer4_10"/>
    <property type="match status" value="1"/>
</dbReference>
<keyword evidence="2" id="KW-0408">Iron</keyword>
<dbReference type="EMBL" id="JAGGKS010000005">
    <property type="protein sequence ID" value="MBP1926044.1"/>
    <property type="molecule type" value="Genomic_DNA"/>
</dbReference>
<evidence type="ECO:0000313" key="5">
    <source>
        <dbReference type="EMBL" id="MBP1926044.1"/>
    </source>
</evidence>
<feature type="domain" description="4Fe-4S ferredoxin-type" evidence="4">
    <location>
        <begin position="84"/>
        <end position="110"/>
    </location>
</feature>
<proteinExistence type="predicted"/>